<evidence type="ECO:0000259" key="7">
    <source>
        <dbReference type="Pfam" id="PF00905"/>
    </source>
</evidence>
<evidence type="ECO:0000256" key="6">
    <source>
        <dbReference type="ARBA" id="ARBA00034000"/>
    </source>
</evidence>
<sequence length="587" mass="65355">MMKIRRIKWLGAFIMVLLIVLIGRLVDIQLWNTESFSKRNINLIEASVKQRSQVLTVDDGRGKFYDRDGEPLTHEEKQVLVLFPFLKKMEWPADQVASILGIREDQLRAEILNEKKPFAFGGNQPLELSGYQSKSINNLKIPGVFAVKQKFNSVSMQASQLLGLTVKYSSLPKERYPELELAPDTRVGDKGLQRTFDEFLVSSGESKLVFHVDANGGPMFGVDVKYVEPANPLYPVKVITTLDKEIQETAEKIVDKFQIKKGGLILLDIEKSEILASVSRPVLDKQHPNGEGAINNMLTQHVPGSVFKTVVAAAAIDYETAPPTRMFDCNKTIDGKEEKQRPLGMLNFQSSFAQSCNRAFAEVSQEIAKKDANFFETYADKLAITKYSGWQGDLYHSAFKQLYGEQAGTIWKNQNELKNDPKMVAKTAIGQLNVQVTPLAVANMMATIARGGEKQMVKAVQKVEFSNGTSAIDFPKKEMDQNKISPYTAMKLQELLRGVVNEPKGTGALLKELPYTVAGKSGTAQTKIQEGKLNKWFAGYFPYENPKYALVAVNLDTTENTSGMAAVFAEMVKAIYAVNHENSLKEG</sequence>
<evidence type="ECO:0000256" key="3">
    <source>
        <dbReference type="ARBA" id="ARBA00007171"/>
    </source>
</evidence>
<feature type="domain" description="Penicillin-binding protein transpeptidase" evidence="7">
    <location>
        <begin position="263"/>
        <end position="573"/>
    </location>
</feature>
<dbReference type="InterPro" id="IPR012338">
    <property type="entry name" value="Beta-lactam/transpept-like"/>
</dbReference>
<accession>A0A0K9GW26</accession>
<comment type="pathway">
    <text evidence="2">Cell wall biogenesis; peptidoglycan biosynthesis.</text>
</comment>
<dbReference type="EMBL" id="LFZW01000001">
    <property type="protein sequence ID" value="KMY50889.1"/>
    <property type="molecule type" value="Genomic_DNA"/>
</dbReference>
<dbReference type="GO" id="GO:0071555">
    <property type="term" value="P:cell wall organization"/>
    <property type="evidence" value="ECO:0007669"/>
    <property type="project" value="TreeGrafter"/>
</dbReference>
<dbReference type="Pfam" id="PF00905">
    <property type="entry name" value="Transpeptidase"/>
    <property type="match status" value="1"/>
</dbReference>
<dbReference type="PANTHER" id="PTHR30627">
    <property type="entry name" value="PEPTIDOGLYCAN D,D-TRANSPEPTIDASE"/>
    <property type="match status" value="1"/>
</dbReference>
<dbReference type="SUPFAM" id="SSF56519">
    <property type="entry name" value="Penicillin binding protein dimerisation domain"/>
    <property type="match status" value="1"/>
</dbReference>
<dbReference type="AlphaFoldDB" id="A0A0K9GW26"/>
<keyword evidence="5" id="KW-0472">Membrane</keyword>
<dbReference type="OrthoDB" id="2985542at2"/>
<dbReference type="InterPro" id="IPR036138">
    <property type="entry name" value="PBP_dimer_sf"/>
</dbReference>
<dbReference type="Gene3D" id="3.90.1310.10">
    <property type="entry name" value="Penicillin-binding protein 2a (Domain 2)"/>
    <property type="match status" value="1"/>
</dbReference>
<dbReference type="Gene3D" id="3.40.710.10">
    <property type="entry name" value="DD-peptidase/beta-lactamase superfamily"/>
    <property type="match status" value="1"/>
</dbReference>
<evidence type="ECO:0000259" key="8">
    <source>
        <dbReference type="Pfam" id="PF03717"/>
    </source>
</evidence>
<dbReference type="GO" id="GO:0008658">
    <property type="term" value="F:penicillin binding"/>
    <property type="evidence" value="ECO:0007669"/>
    <property type="project" value="InterPro"/>
</dbReference>
<dbReference type="PATRIC" id="fig|1679170.3.peg.3705"/>
<proteinExistence type="inferred from homology"/>
<evidence type="ECO:0000313" key="10">
    <source>
        <dbReference type="Proteomes" id="UP000037146"/>
    </source>
</evidence>
<name>A0A0K9GW26_9BACI</name>
<dbReference type="SUPFAM" id="SSF56601">
    <property type="entry name" value="beta-lactamase/transpeptidase-like"/>
    <property type="match status" value="1"/>
</dbReference>
<dbReference type="GO" id="GO:0071972">
    <property type="term" value="F:peptidoglycan L,D-transpeptidase activity"/>
    <property type="evidence" value="ECO:0007669"/>
    <property type="project" value="TreeGrafter"/>
</dbReference>
<organism evidence="9 10">
    <name type="scientific">Peribacillus loiseleuriae</name>
    <dbReference type="NCBI Taxonomy" id="1679170"/>
    <lineage>
        <taxon>Bacteria</taxon>
        <taxon>Bacillati</taxon>
        <taxon>Bacillota</taxon>
        <taxon>Bacilli</taxon>
        <taxon>Bacillales</taxon>
        <taxon>Bacillaceae</taxon>
        <taxon>Peribacillus</taxon>
    </lineage>
</organism>
<reference evidence="10" key="1">
    <citation type="submission" date="2015-07" db="EMBL/GenBank/DDBJ databases">
        <title>Genome sequencing project for genomic taxonomy and phylogenomics of Bacillus-like bacteria.</title>
        <authorList>
            <person name="Liu B."/>
            <person name="Wang J."/>
            <person name="Zhu Y."/>
            <person name="Liu G."/>
            <person name="Chen Q."/>
            <person name="Chen Z."/>
            <person name="Lan J."/>
            <person name="Che J."/>
            <person name="Ge C."/>
            <person name="Shi H."/>
            <person name="Pan Z."/>
            <person name="Liu X."/>
        </authorList>
    </citation>
    <scope>NUCLEOTIDE SEQUENCE [LARGE SCALE GENOMIC DNA]</scope>
    <source>
        <strain evidence="10">FJAT-27997</strain>
    </source>
</reference>
<dbReference type="RefSeq" id="WP_049682239.1">
    <property type="nucleotide sequence ID" value="NZ_LFZW01000001.1"/>
</dbReference>
<feature type="domain" description="Penicillin-binding protein dimerisation" evidence="8">
    <location>
        <begin position="61"/>
        <end position="216"/>
    </location>
</feature>
<protein>
    <recommendedName>
        <fullName evidence="4">serine-type D-Ala-D-Ala carboxypeptidase</fullName>
        <ecNumber evidence="4">3.4.16.4</ecNumber>
    </recommendedName>
</protein>
<comment type="similarity">
    <text evidence="3">Belongs to the transpeptidase family.</text>
</comment>
<dbReference type="Pfam" id="PF03717">
    <property type="entry name" value="PBP_dimer"/>
    <property type="match status" value="1"/>
</dbReference>
<dbReference type="EC" id="3.4.16.4" evidence="4"/>
<gene>
    <name evidence="9" type="ORF">AC625_16290</name>
</gene>
<comment type="catalytic activity">
    <reaction evidence="6">
        <text>Preferential cleavage: (Ac)2-L-Lys-D-Ala-|-D-Ala. Also transpeptidation of peptidyl-alanyl moieties that are N-acyl substituents of D-alanine.</text>
        <dbReference type="EC" id="3.4.16.4"/>
    </reaction>
</comment>
<comment type="caution">
    <text evidence="9">The sequence shown here is derived from an EMBL/GenBank/DDBJ whole genome shotgun (WGS) entry which is preliminary data.</text>
</comment>
<evidence type="ECO:0000256" key="5">
    <source>
        <dbReference type="ARBA" id="ARBA00023136"/>
    </source>
</evidence>
<keyword evidence="10" id="KW-1185">Reference proteome</keyword>
<comment type="subcellular location">
    <subcellularLocation>
        <location evidence="1">Membrane</location>
    </subcellularLocation>
</comment>
<evidence type="ECO:0000256" key="4">
    <source>
        <dbReference type="ARBA" id="ARBA00012448"/>
    </source>
</evidence>
<evidence type="ECO:0000256" key="2">
    <source>
        <dbReference type="ARBA" id="ARBA00004752"/>
    </source>
</evidence>
<evidence type="ECO:0000256" key="1">
    <source>
        <dbReference type="ARBA" id="ARBA00004370"/>
    </source>
</evidence>
<dbReference type="GO" id="GO:0005886">
    <property type="term" value="C:plasma membrane"/>
    <property type="evidence" value="ECO:0007669"/>
    <property type="project" value="TreeGrafter"/>
</dbReference>
<dbReference type="PANTHER" id="PTHR30627:SF24">
    <property type="entry name" value="PENICILLIN-BINDING PROTEIN 4B"/>
    <property type="match status" value="1"/>
</dbReference>
<dbReference type="InterPro" id="IPR001460">
    <property type="entry name" value="PCN-bd_Tpept"/>
</dbReference>
<dbReference type="Proteomes" id="UP000037146">
    <property type="component" value="Unassembled WGS sequence"/>
</dbReference>
<dbReference type="GO" id="GO:0009002">
    <property type="term" value="F:serine-type D-Ala-D-Ala carboxypeptidase activity"/>
    <property type="evidence" value="ECO:0007669"/>
    <property type="project" value="UniProtKB-EC"/>
</dbReference>
<evidence type="ECO:0000313" key="9">
    <source>
        <dbReference type="EMBL" id="KMY50889.1"/>
    </source>
</evidence>
<dbReference type="STRING" id="1679170.AC625_16290"/>
<dbReference type="InterPro" id="IPR005311">
    <property type="entry name" value="PBP_dimer"/>
</dbReference>
<dbReference type="InterPro" id="IPR050515">
    <property type="entry name" value="Beta-lactam/transpept"/>
</dbReference>